<keyword evidence="1" id="KW-1133">Transmembrane helix</keyword>
<sequence length="77" mass="8358">MTAAGLLGIASLVTVTSSSTRNHHLRSFVRFVSFAIAAICFSLIIRSFSFCFAANDMCSTLAMICFEESCNVLPILM</sequence>
<feature type="transmembrane region" description="Helical" evidence="1">
    <location>
        <begin position="28"/>
        <end position="53"/>
    </location>
</feature>
<organism evidence="2">
    <name type="scientific">Anopheles darlingi</name>
    <name type="common">Mosquito</name>
    <dbReference type="NCBI Taxonomy" id="43151"/>
    <lineage>
        <taxon>Eukaryota</taxon>
        <taxon>Metazoa</taxon>
        <taxon>Ecdysozoa</taxon>
        <taxon>Arthropoda</taxon>
        <taxon>Hexapoda</taxon>
        <taxon>Insecta</taxon>
        <taxon>Pterygota</taxon>
        <taxon>Neoptera</taxon>
        <taxon>Endopterygota</taxon>
        <taxon>Diptera</taxon>
        <taxon>Nematocera</taxon>
        <taxon>Culicoidea</taxon>
        <taxon>Culicidae</taxon>
        <taxon>Anophelinae</taxon>
        <taxon>Anopheles</taxon>
    </lineage>
</organism>
<keyword evidence="1" id="KW-0812">Transmembrane</keyword>
<dbReference type="EMBL" id="GGFL01013067">
    <property type="protein sequence ID" value="MBW77245.1"/>
    <property type="molecule type" value="Transcribed_RNA"/>
</dbReference>
<protein>
    <submittedName>
        <fullName evidence="2">Uncharacterized protein</fullName>
    </submittedName>
</protein>
<dbReference type="AlphaFoldDB" id="A0A2M4DI89"/>
<evidence type="ECO:0000313" key="2">
    <source>
        <dbReference type="EMBL" id="MBW77245.1"/>
    </source>
</evidence>
<name>A0A2M4DI89_ANODA</name>
<keyword evidence="1" id="KW-0472">Membrane</keyword>
<proteinExistence type="predicted"/>
<accession>A0A2M4DI89</accession>
<evidence type="ECO:0000256" key="1">
    <source>
        <dbReference type="SAM" id="Phobius"/>
    </source>
</evidence>
<reference evidence="2" key="1">
    <citation type="submission" date="2018-01" db="EMBL/GenBank/DDBJ databases">
        <title>An insight into the sialome of Amazonian anophelines.</title>
        <authorList>
            <person name="Ribeiro J.M."/>
            <person name="Scarpassa V."/>
            <person name="Calvo E."/>
        </authorList>
    </citation>
    <scope>NUCLEOTIDE SEQUENCE</scope>
</reference>